<dbReference type="AlphaFoldDB" id="A0A1E5FZN6"/>
<dbReference type="InterPro" id="IPR013785">
    <property type="entry name" value="Aldolase_TIM"/>
</dbReference>
<dbReference type="SUPFAM" id="SSF102114">
    <property type="entry name" value="Radical SAM enzymes"/>
    <property type="match status" value="1"/>
</dbReference>
<evidence type="ECO:0000313" key="3">
    <source>
        <dbReference type="EMBL" id="OEF96024.1"/>
    </source>
</evidence>
<dbReference type="Pfam" id="PF04459">
    <property type="entry name" value="DUF512"/>
    <property type="match status" value="1"/>
</dbReference>
<dbReference type="OrthoDB" id="9774724at2"/>
<comment type="caution">
    <text evidence="3">The sequence shown here is derived from an EMBL/GenBank/DDBJ whole genome shotgun (WGS) entry which is preliminary data.</text>
</comment>
<organism evidence="3 4">
    <name type="scientific">Desulfuribacillus alkaliarsenatis</name>
    <dbReference type="NCBI Taxonomy" id="766136"/>
    <lineage>
        <taxon>Bacteria</taxon>
        <taxon>Bacillati</taxon>
        <taxon>Bacillota</taxon>
        <taxon>Desulfuribacillia</taxon>
        <taxon>Desulfuribacillales</taxon>
        <taxon>Desulfuribacillaceae</taxon>
        <taxon>Desulfuribacillus</taxon>
    </lineage>
</organism>
<dbReference type="STRING" id="766136.BHF68_09765"/>
<protein>
    <submittedName>
        <fullName evidence="3">Uncharacterized protein</fullName>
    </submittedName>
</protein>
<dbReference type="Proteomes" id="UP000094296">
    <property type="component" value="Unassembled WGS sequence"/>
</dbReference>
<evidence type="ECO:0000259" key="1">
    <source>
        <dbReference type="Pfam" id="PF04459"/>
    </source>
</evidence>
<feature type="domain" description="Putative radical SAM N-terminal" evidence="2">
    <location>
        <begin position="65"/>
        <end position="214"/>
    </location>
</feature>
<dbReference type="Gene3D" id="3.20.20.70">
    <property type="entry name" value="Aldolase class I"/>
    <property type="match status" value="1"/>
</dbReference>
<proteinExistence type="predicted"/>
<dbReference type="EMBL" id="MIJE01000033">
    <property type="protein sequence ID" value="OEF96024.1"/>
    <property type="molecule type" value="Genomic_DNA"/>
</dbReference>
<keyword evidence="4" id="KW-1185">Reference proteome</keyword>
<dbReference type="InterPro" id="IPR045375">
    <property type="entry name" value="Put_radical_SAM-like_N"/>
</dbReference>
<dbReference type="InterPro" id="IPR058240">
    <property type="entry name" value="rSAM_sf"/>
</dbReference>
<dbReference type="InterPro" id="IPR007549">
    <property type="entry name" value="DUF512"/>
</dbReference>
<sequence length="465" mass="53481">MGKIAKIYPGSLANELDLSINDEVLSINGQKIHDILDYHVLMSDEYVEIEVKKTNGEQIIYEVDKEEDELLGVAWQHPTIDKIKLCHNKCIFCFVDQIPKNMRKTLQFRDDDYRLSFLHGNYITLTNVNETDLKRIVALRLSPINISVHTTNSQLRKDMLGNKKAAEILEQIKYLADHDIEMHTQVVLCPSINDDKELENTISDLRGFFPKVKTLSIVPVGLTDFRNQLHDIKPLTEYDAIKTIEIIESWQNRNLEEFNNAFVYGADELYVLANKEVPEAKYYDGFEQTENGVGLIRLFLDELNCNAEGLSKIDSTKKFLILTGSSAQSTIETTINIITEKTSLDINYLVIPNRFYGDKVTVTGLITGYDIIEELQNNKKIKYMDYDEIIIPDIMLKEDDNIFLDNIHVSEVEKQIGKKLTIVATNASGLIESVTQQPLTNRFQKQANKEYQLRSQRYERCDFFA</sequence>
<dbReference type="SUPFAM" id="SSF50156">
    <property type="entry name" value="PDZ domain-like"/>
    <property type="match status" value="1"/>
</dbReference>
<name>A0A1E5FZN6_9FIRM</name>
<gene>
    <name evidence="3" type="ORF">BHF68_09765</name>
</gene>
<evidence type="ECO:0000313" key="4">
    <source>
        <dbReference type="Proteomes" id="UP000094296"/>
    </source>
</evidence>
<reference evidence="3 4" key="1">
    <citation type="submission" date="2016-09" db="EMBL/GenBank/DDBJ databases">
        <title>Draft genome sequence for the type strain of Desulfuribacillus alkaliarsenatis AHT28, an obligately anaerobic, sulfidogenic bacterium isolated from Russian soda lake sediments.</title>
        <authorList>
            <person name="Abin C.A."/>
            <person name="Hollibaugh J.T."/>
        </authorList>
    </citation>
    <scope>NUCLEOTIDE SEQUENCE [LARGE SCALE GENOMIC DNA]</scope>
    <source>
        <strain evidence="3 4">AHT28</strain>
    </source>
</reference>
<accession>A0A1E5FZN6</accession>
<evidence type="ECO:0000259" key="2">
    <source>
        <dbReference type="Pfam" id="PF19238"/>
    </source>
</evidence>
<dbReference type="RefSeq" id="WP_069643944.1">
    <property type="nucleotide sequence ID" value="NZ_MIJE01000033.1"/>
</dbReference>
<dbReference type="Pfam" id="PF19238">
    <property type="entry name" value="Radical_SAM_2"/>
    <property type="match status" value="1"/>
</dbReference>
<dbReference type="InterPro" id="IPR036034">
    <property type="entry name" value="PDZ_sf"/>
</dbReference>
<feature type="domain" description="DUF512" evidence="1">
    <location>
        <begin position="218"/>
        <end position="423"/>
    </location>
</feature>